<accession>A0ACC2HUL6</accession>
<sequence length="914" mass="101922">MVRPSRPSTSYTSASTSYGYGDHNTTTTSRHRPGTGRPSTARPRTGASTIARFDSQHVVCAVAESRGISPTVGLAFINLDLGEAVLCQINDSQTYVRTIHKLRVYGPSEILIVSTASSPKSKLFSIIEENLEDIDSKITLLDRRYWVDSTGYEYIQTLAFKEDVEAIKISVQGNYYAICCIAAALKYIELGLEIHFTYHSLRMRYEPSEGSMMIDVSTIYSLELVQNLQNPKSKDCLFGLLNETLTAMGARLLRNNILQPLTDAEVLSTRYIAVEELTTKEEMFFATRAALKSFLDADKILTALIIKPVKPTLQTTEQAINQVIMLKQFVSAINPVYEALTGARSSMLINIRELCAPENILAVQELIDEVINEDTTYAKQPLELRNQRTYAVKSGVNGLLDVARTTYKEAMEDAYQHGTELGQEYDIQLDLKYENARQFYIKIPATELDGRALPPVFTNIIRRKNNIECQTLELMKRNQKINISHQEVVLMSDHAIDRLTEAVRGHMSILFKICEAVALLDMIAAFSQLVTVNDYTKPQLTGTLAIKSGRHPIKEKIMQNKFVPNDVYATQQTRFQIITGCNMSGKSTYIRTVALMSIMAQIGSLYDGLVQPATTTSLTGRSVPASYASFSILHQLFARLGMDDNIETNVSTFAAEMREIAFILRNIDKRSMAIIDELGRGTSTRDGLAIALAIAEALVSSKALVWFATHFKDLATIMHERAGVLNLHLAVDMENEQSMTMLYRISEGAVKESHYGLTLARVVPLPPGLVDHAAAVAKQLERHMLRKKKTSEIVLKEKRRKLILNLREHLVQAQKGVLEGEVLSAWLKELQKEFVNRMTALEAEAASVSQETDEDESMDESSQADEQQRPSTSVSQPSVLSISSSMASTETESTPRPMSEVSTVRAVSENERYA</sequence>
<comment type="caution">
    <text evidence="1">The sequence shown here is derived from an EMBL/GenBank/DDBJ whole genome shotgun (WGS) entry which is preliminary data.</text>
</comment>
<protein>
    <submittedName>
        <fullName evidence="1">Uncharacterized protein</fullName>
    </submittedName>
</protein>
<organism evidence="1 2">
    <name type="scientific">Boeremia exigua</name>
    <dbReference type="NCBI Taxonomy" id="749465"/>
    <lineage>
        <taxon>Eukaryota</taxon>
        <taxon>Fungi</taxon>
        <taxon>Dikarya</taxon>
        <taxon>Ascomycota</taxon>
        <taxon>Pezizomycotina</taxon>
        <taxon>Dothideomycetes</taxon>
        <taxon>Pleosporomycetidae</taxon>
        <taxon>Pleosporales</taxon>
        <taxon>Pleosporineae</taxon>
        <taxon>Didymellaceae</taxon>
        <taxon>Boeremia</taxon>
    </lineage>
</organism>
<proteinExistence type="predicted"/>
<evidence type="ECO:0000313" key="2">
    <source>
        <dbReference type="Proteomes" id="UP001153331"/>
    </source>
</evidence>
<keyword evidence="2" id="KW-1185">Reference proteome</keyword>
<evidence type="ECO:0000313" key="1">
    <source>
        <dbReference type="EMBL" id="KAJ8106478.1"/>
    </source>
</evidence>
<dbReference type="Proteomes" id="UP001153331">
    <property type="component" value="Unassembled WGS sequence"/>
</dbReference>
<gene>
    <name evidence="1" type="ORF">OPT61_g9510</name>
</gene>
<reference evidence="1" key="1">
    <citation type="submission" date="2022-11" db="EMBL/GenBank/DDBJ databases">
        <title>Genome Sequence of Boeremia exigua.</title>
        <authorList>
            <person name="Buettner E."/>
        </authorList>
    </citation>
    <scope>NUCLEOTIDE SEQUENCE</scope>
    <source>
        <strain evidence="1">CU02</strain>
    </source>
</reference>
<name>A0ACC2HUL6_9PLEO</name>
<dbReference type="EMBL" id="JAPHNI010001158">
    <property type="protein sequence ID" value="KAJ8106478.1"/>
    <property type="molecule type" value="Genomic_DNA"/>
</dbReference>